<proteinExistence type="inferred from homology"/>
<evidence type="ECO:0000256" key="2">
    <source>
        <dbReference type="ARBA" id="ARBA00005199"/>
    </source>
</evidence>
<dbReference type="InterPro" id="IPR013783">
    <property type="entry name" value="Ig-like_fold"/>
</dbReference>
<dbReference type="OrthoDB" id="9800174at2"/>
<dbReference type="EC" id="3.2.1.141" evidence="4 13"/>
<evidence type="ECO:0000256" key="14">
    <source>
        <dbReference type="PIRNR" id="PIRNR006337"/>
    </source>
</evidence>
<evidence type="ECO:0000256" key="10">
    <source>
        <dbReference type="ARBA" id="ARBA00032057"/>
    </source>
</evidence>
<dbReference type="InterPro" id="IPR014756">
    <property type="entry name" value="Ig_E-set"/>
</dbReference>
<dbReference type="InterPro" id="IPR012768">
    <property type="entry name" value="Trehalose_TreZ"/>
</dbReference>
<dbReference type="SUPFAM" id="SSF51445">
    <property type="entry name" value="(Trans)glycosidases"/>
    <property type="match status" value="1"/>
</dbReference>
<dbReference type="PANTHER" id="PTHR43651:SF11">
    <property type="entry name" value="MALTO-OLIGOSYLTREHALOSE TREHALOHYDROLASE"/>
    <property type="match status" value="1"/>
</dbReference>
<feature type="binding site" evidence="16">
    <location>
        <begin position="306"/>
        <end position="310"/>
    </location>
    <ligand>
        <name>substrate</name>
    </ligand>
</feature>
<evidence type="ECO:0000256" key="4">
    <source>
        <dbReference type="ARBA" id="ARBA00012268"/>
    </source>
</evidence>
<dbReference type="InterPro" id="IPR017853">
    <property type="entry name" value="GH"/>
</dbReference>
<evidence type="ECO:0000256" key="9">
    <source>
        <dbReference type="ARBA" id="ARBA00023295"/>
    </source>
</evidence>
<dbReference type="InterPro" id="IPR006047">
    <property type="entry name" value="GH13_cat_dom"/>
</dbReference>
<name>A0A261U3S4_9BORD</name>
<evidence type="ECO:0000256" key="16">
    <source>
        <dbReference type="PIRSR" id="PIRSR006337-2"/>
    </source>
</evidence>
<dbReference type="PANTHER" id="PTHR43651">
    <property type="entry name" value="1,4-ALPHA-GLUCAN-BRANCHING ENZYME"/>
    <property type="match status" value="1"/>
</dbReference>
<comment type="catalytic activity">
    <reaction evidence="12 14">
        <text>hydrolysis of (1-&gt;4)-alpha-D-glucosidic linkage in 4-alpha-D-[(1-&gt;4)-alpha-D-glucanosyl]n trehalose to yield trehalose and (1-&gt;4)-alpha-D-glucan.</text>
        <dbReference type="EC" id="3.2.1.141"/>
    </reaction>
</comment>
<dbReference type="SUPFAM" id="SSF81296">
    <property type="entry name" value="E set domains"/>
    <property type="match status" value="1"/>
</dbReference>
<reference evidence="19 20" key="1">
    <citation type="submission" date="2017-05" db="EMBL/GenBank/DDBJ databases">
        <title>Complete and WGS of Bordetella genogroups.</title>
        <authorList>
            <person name="Spilker T."/>
            <person name="LiPuma J."/>
        </authorList>
    </citation>
    <scope>NUCLEOTIDE SEQUENCE [LARGE SCALE GENOMIC DNA]</scope>
    <source>
        <strain evidence="19 20">AU9919</strain>
    </source>
</reference>
<comment type="caution">
    <text evidence="19">The sequence shown here is derived from an EMBL/GenBank/DDBJ whole genome shotgun (WGS) entry which is preliminary data.</text>
</comment>
<feature type="active site" description="Nucleophile" evidence="15">
    <location>
        <position position="255"/>
    </location>
</feature>
<feature type="binding site" evidence="16">
    <location>
        <begin position="377"/>
        <end position="382"/>
    </location>
    <ligand>
        <name>substrate</name>
    </ligand>
</feature>
<dbReference type="AlphaFoldDB" id="A0A261U3S4"/>
<evidence type="ECO:0000313" key="19">
    <source>
        <dbReference type="EMBL" id="OZI56042.1"/>
    </source>
</evidence>
<dbReference type="Proteomes" id="UP000216885">
    <property type="component" value="Unassembled WGS sequence"/>
</dbReference>
<evidence type="ECO:0000256" key="11">
    <source>
        <dbReference type="ARBA" id="ARBA00033284"/>
    </source>
</evidence>
<protein>
    <recommendedName>
        <fullName evidence="5 13">Malto-oligosyltrehalose trehalohydrolase</fullName>
        <shortName evidence="14">MTHase</shortName>
        <ecNumber evidence="4 13">3.2.1.141</ecNumber>
    </recommendedName>
    <alternativeName>
        <fullName evidence="11 14">4-alpha-D-((1-&gt;4)-alpha-D-glucano)trehalose trehalohydrolase</fullName>
    </alternativeName>
    <alternativeName>
        <fullName evidence="10 14">Maltooligosyl trehalose trehalohydrolase</fullName>
    </alternativeName>
</protein>
<dbReference type="Pfam" id="PF00128">
    <property type="entry name" value="Alpha-amylase"/>
    <property type="match status" value="1"/>
</dbReference>
<dbReference type="UniPathway" id="UPA00299"/>
<dbReference type="PIRSF" id="PIRSF006337">
    <property type="entry name" value="Trehalose_TreZ"/>
    <property type="match status" value="1"/>
</dbReference>
<dbReference type="GO" id="GO:0005992">
    <property type="term" value="P:trehalose biosynthetic process"/>
    <property type="evidence" value="ECO:0007669"/>
    <property type="project" value="UniProtKB-UniRule"/>
</dbReference>
<comment type="pathway">
    <text evidence="2 14">Glycan biosynthesis; trehalose biosynthesis.</text>
</comment>
<dbReference type="SMART" id="SM00642">
    <property type="entry name" value="Aamy"/>
    <property type="match status" value="1"/>
</dbReference>
<evidence type="ECO:0000259" key="18">
    <source>
        <dbReference type="SMART" id="SM00642"/>
    </source>
</evidence>
<feature type="site" description="Transition state stabilizer" evidence="17">
    <location>
        <position position="378"/>
    </location>
</feature>
<evidence type="ECO:0000256" key="15">
    <source>
        <dbReference type="PIRSR" id="PIRSR006337-1"/>
    </source>
</evidence>
<comment type="subcellular location">
    <subcellularLocation>
        <location evidence="1 15">Cytoplasm</location>
    </subcellularLocation>
</comment>
<dbReference type="EMBL" id="NEVQ01000013">
    <property type="protein sequence ID" value="OZI56042.1"/>
    <property type="molecule type" value="Genomic_DNA"/>
</dbReference>
<keyword evidence="9 14" id="KW-0326">Glycosidase</keyword>
<feature type="binding site" evidence="16">
    <location>
        <begin position="253"/>
        <end position="258"/>
    </location>
    <ligand>
        <name>substrate</name>
    </ligand>
</feature>
<dbReference type="Pfam" id="PF11941">
    <property type="entry name" value="DUF3459"/>
    <property type="match status" value="1"/>
</dbReference>
<evidence type="ECO:0000256" key="17">
    <source>
        <dbReference type="PIRSR" id="PIRSR006337-3"/>
    </source>
</evidence>
<dbReference type="Gene3D" id="3.20.20.80">
    <property type="entry name" value="Glycosidases"/>
    <property type="match status" value="1"/>
</dbReference>
<evidence type="ECO:0000256" key="8">
    <source>
        <dbReference type="ARBA" id="ARBA00023277"/>
    </source>
</evidence>
<dbReference type="CDD" id="cd02853">
    <property type="entry name" value="E_set_MTHase_like_N"/>
    <property type="match status" value="1"/>
</dbReference>
<feature type="active site" description="Proton donor" evidence="15">
    <location>
        <position position="287"/>
    </location>
</feature>
<comment type="similarity">
    <text evidence="3 14">Belongs to the glycosyl hydrolase 13 family.</text>
</comment>
<keyword evidence="8" id="KW-0119">Carbohydrate metabolism</keyword>
<accession>A0A261U3S4</accession>
<dbReference type="NCBIfam" id="TIGR02402">
    <property type="entry name" value="trehalose_TreZ"/>
    <property type="match status" value="1"/>
</dbReference>
<dbReference type="Gene3D" id="1.10.10.760">
    <property type="entry name" value="E-set domains of sugar-utilizing enzymes"/>
    <property type="match status" value="1"/>
</dbReference>
<dbReference type="CDD" id="cd11325">
    <property type="entry name" value="AmyAc_GTHase"/>
    <property type="match status" value="1"/>
</dbReference>
<evidence type="ECO:0000313" key="20">
    <source>
        <dbReference type="Proteomes" id="UP000216885"/>
    </source>
</evidence>
<dbReference type="GO" id="GO:0005737">
    <property type="term" value="C:cytoplasm"/>
    <property type="evidence" value="ECO:0007669"/>
    <property type="project" value="UniProtKB-SubCell"/>
</dbReference>
<dbReference type="Gene3D" id="2.60.40.10">
    <property type="entry name" value="Immunoglobulins"/>
    <property type="match status" value="1"/>
</dbReference>
<dbReference type="InterPro" id="IPR044901">
    <property type="entry name" value="Trehalose_TreZ_E-set_sf"/>
</dbReference>
<keyword evidence="6" id="KW-0963">Cytoplasm</keyword>
<gene>
    <name evidence="19" type="ORF">CAL20_11365</name>
</gene>
<evidence type="ECO:0000256" key="6">
    <source>
        <dbReference type="ARBA" id="ARBA00022490"/>
    </source>
</evidence>
<dbReference type="RefSeq" id="WP_094821110.1">
    <property type="nucleotide sequence ID" value="NZ_NEVO01000007.1"/>
</dbReference>
<evidence type="ECO:0000256" key="12">
    <source>
        <dbReference type="ARBA" id="ARBA00034013"/>
    </source>
</evidence>
<evidence type="ECO:0000256" key="5">
    <source>
        <dbReference type="ARBA" id="ARBA00015938"/>
    </source>
</evidence>
<keyword evidence="7 14" id="KW-0378">Hydrolase</keyword>
<evidence type="ECO:0000256" key="3">
    <source>
        <dbReference type="ARBA" id="ARBA00008061"/>
    </source>
</evidence>
<feature type="domain" description="Glycosyl hydrolase family 13 catalytic" evidence="18">
    <location>
        <begin position="116"/>
        <end position="447"/>
    </location>
</feature>
<evidence type="ECO:0000256" key="7">
    <source>
        <dbReference type="ARBA" id="ARBA00022801"/>
    </source>
</evidence>
<sequence length="584" mass="64950">MSPYYGANVQSDGSTVFRLWAPTAGPGLRLEISGRAPIDLQPGPDGLVEHRVPACPPGTRYRYRLADGTEIPDPASRLQDGDVHDCSIVMGQDDYAWQHPSWQPPPWERTVLYEVHAGLAGGYNGLRERLPELAALGITAIELMPIADFPGPRNWGYDGVLPYAPDTAYGTPAELKSLIDCAHGLGLAVMLDVVYNHFGPDGNYLPRLAQPFFREDVATPWGAAIDFRRSEVRRFFEDCACYWLDEYRFDGLRLDAVHAIEDEDWLLELPQRLRQRFAPRRIYLVIEDDKNRSRLLRAGFDAQWNDDGHHVLHHLLTGEKASYYSDYSDSPARMLSRCLAQGWQYQGQASRFRKGERRGEPSGDLPPSSFVWFLQNHDQTGNRAFGERLNQLCDEQALRAAIALQLLSPGVPMIFMGEEIGSNSPFLYFTSHTDEALADAVRQGRQREFEALAAVADLPDPNSPDTYQRSCPWQDNAGGQAWTDYYQHLLDLRHRCLAPRLIGARSGPAMVLGPAAVRAQWRLGDGAGLTVWTNLGSAPCVLPHPLSATPCQSLRYESVDGGLTHACAGELPAGSTLCVLEEPQ</sequence>
<evidence type="ECO:0000256" key="13">
    <source>
        <dbReference type="NCBIfam" id="TIGR02402"/>
    </source>
</evidence>
<keyword evidence="20" id="KW-1185">Reference proteome</keyword>
<dbReference type="InterPro" id="IPR022567">
    <property type="entry name" value="DUF3459"/>
</dbReference>
<organism evidence="19 20">
    <name type="scientific">Bordetella genomosp. 4</name>
    <dbReference type="NCBI Taxonomy" id="463044"/>
    <lineage>
        <taxon>Bacteria</taxon>
        <taxon>Pseudomonadati</taxon>
        <taxon>Pseudomonadota</taxon>
        <taxon>Betaproteobacteria</taxon>
        <taxon>Burkholderiales</taxon>
        <taxon>Alcaligenaceae</taxon>
        <taxon>Bordetella</taxon>
    </lineage>
</organism>
<dbReference type="GO" id="GO:0033942">
    <property type="term" value="F:4-alpha-D-(1-&gt;4)-alpha-D-glucanotrehalose trehalohydrolase activity"/>
    <property type="evidence" value="ECO:0007669"/>
    <property type="project" value="UniProtKB-EC"/>
</dbReference>
<evidence type="ECO:0000256" key="1">
    <source>
        <dbReference type="ARBA" id="ARBA00004496"/>
    </source>
</evidence>